<dbReference type="AlphaFoldDB" id="A0A507C853"/>
<reference evidence="1 2" key="1">
    <citation type="journal article" date="2019" name="Sci. Rep.">
        <title>Comparative genomics of chytrid fungi reveal insights into the obligate biotrophic and pathogenic lifestyle of Synchytrium endobioticum.</title>
        <authorList>
            <person name="van de Vossenberg B.T.L.H."/>
            <person name="Warris S."/>
            <person name="Nguyen H.D.T."/>
            <person name="van Gent-Pelzer M.P.E."/>
            <person name="Joly D.L."/>
            <person name="van de Geest H.C."/>
            <person name="Bonants P.J.M."/>
            <person name="Smith D.S."/>
            <person name="Levesque C.A."/>
            <person name="van der Lee T.A.J."/>
        </authorList>
    </citation>
    <scope>NUCLEOTIDE SEQUENCE [LARGE SCALE GENOMIC DNA]</scope>
    <source>
        <strain evidence="1 2">LEV6574</strain>
    </source>
</reference>
<accession>A0A507C853</accession>
<dbReference type="VEuPathDB" id="FungiDB:SeMB42_g03322"/>
<dbReference type="OrthoDB" id="308255at2759"/>
<evidence type="ECO:0000313" key="2">
    <source>
        <dbReference type="Proteomes" id="UP000320475"/>
    </source>
</evidence>
<gene>
    <name evidence="1" type="ORF">SeLEV6574_g08349</name>
</gene>
<name>A0A507C853_9FUNG</name>
<sequence>MAILSWLTRPQQPGKEKLWKTLRLRKETAKKNQSASASSIGHQRIQPVEGLILLSASVAYPRLALLSNHQCAVSKSLSAARHLRRTFDSEKCERAGPDGRLQRRQALPKCESAIAPPAASGGFTFEKLGTEYKTWQNLARTDPQGFIKSVAAGGKIPLSGEALAFMQKQAPLGALVLKDGLQQCALAIVLDEGPAGLFGHTDSKGRDITARMGRF</sequence>
<organism evidence="1 2">
    <name type="scientific">Synchytrium endobioticum</name>
    <dbReference type="NCBI Taxonomy" id="286115"/>
    <lineage>
        <taxon>Eukaryota</taxon>
        <taxon>Fungi</taxon>
        <taxon>Fungi incertae sedis</taxon>
        <taxon>Chytridiomycota</taxon>
        <taxon>Chytridiomycota incertae sedis</taxon>
        <taxon>Chytridiomycetes</taxon>
        <taxon>Synchytriales</taxon>
        <taxon>Synchytriaceae</taxon>
        <taxon>Synchytrium</taxon>
    </lineage>
</organism>
<evidence type="ECO:0000313" key="1">
    <source>
        <dbReference type="EMBL" id="TPX33675.1"/>
    </source>
</evidence>
<feature type="non-terminal residue" evidence="1">
    <location>
        <position position="215"/>
    </location>
</feature>
<proteinExistence type="predicted"/>
<protein>
    <submittedName>
        <fullName evidence="1">Uncharacterized protein</fullName>
    </submittedName>
</protein>
<dbReference type="Proteomes" id="UP000320475">
    <property type="component" value="Unassembled WGS sequence"/>
</dbReference>
<dbReference type="EMBL" id="QEAM01000872">
    <property type="protein sequence ID" value="TPX33675.1"/>
    <property type="molecule type" value="Genomic_DNA"/>
</dbReference>
<comment type="caution">
    <text evidence="1">The sequence shown here is derived from an EMBL/GenBank/DDBJ whole genome shotgun (WGS) entry which is preliminary data.</text>
</comment>